<dbReference type="GeneID" id="10373814"/>
<keyword evidence="2" id="KW-1185">Reference proteome</keyword>
<organism evidence="1 2">
    <name type="scientific">Trichophyton rubrum (strain ATCC MYA-4607 / CBS 118892)</name>
    <name type="common">Athlete's foot fungus</name>
    <dbReference type="NCBI Taxonomy" id="559305"/>
    <lineage>
        <taxon>Eukaryota</taxon>
        <taxon>Fungi</taxon>
        <taxon>Dikarya</taxon>
        <taxon>Ascomycota</taxon>
        <taxon>Pezizomycotina</taxon>
        <taxon>Eurotiomycetes</taxon>
        <taxon>Eurotiomycetidae</taxon>
        <taxon>Onygenales</taxon>
        <taxon>Arthrodermataceae</taxon>
        <taxon>Trichophyton</taxon>
    </lineage>
</organism>
<name>F2SBN9_TRIRC</name>
<proteinExistence type="predicted"/>
<dbReference type="EMBL" id="GG700648">
    <property type="protein sequence ID" value="EGD84219.2"/>
    <property type="molecule type" value="Genomic_DNA"/>
</dbReference>
<gene>
    <name evidence="1" type="ORF">TERG_00500</name>
</gene>
<dbReference type="HOGENOM" id="CLU_1705529_0_0_1"/>
<protein>
    <submittedName>
        <fullName evidence="1">Uncharacterized protein</fullName>
    </submittedName>
</protein>
<dbReference type="VEuPathDB" id="FungiDB:TERG_00500"/>
<evidence type="ECO:0000313" key="2">
    <source>
        <dbReference type="Proteomes" id="UP000008864"/>
    </source>
</evidence>
<dbReference type="AlphaFoldDB" id="F2SBN9"/>
<dbReference type="RefSeq" id="XP_047603563.1">
    <property type="nucleotide sequence ID" value="XM_047747602.1"/>
</dbReference>
<dbReference type="Proteomes" id="UP000008864">
    <property type="component" value="Unassembled WGS sequence"/>
</dbReference>
<sequence>MRKIQQLDRSNCSALKSRNKPIIAAAHDENSSSWESRSSLDGVHGLRVDIIGNAADSSLAATASQPGRADRDAGVERRCREPICLPLCLEPPFPVARGHFSPKRNEHERFPEAGTRGKASLAPLTRFPPGKNIQPCNFVLYKSVSSIDYPQEETLLESVKRRNMTQAPSLMVAPGSFALMSGRPERTP</sequence>
<reference evidence="2" key="1">
    <citation type="journal article" date="2012" name="MBio">
        <title>Comparative genome analysis of Trichophyton rubrum and related dermatophytes reveals candidate genes involved in infection.</title>
        <authorList>
            <person name="Martinez D.A."/>
            <person name="Oliver B.G."/>
            <person name="Graeser Y."/>
            <person name="Goldberg J.M."/>
            <person name="Li W."/>
            <person name="Martinez-Rossi N.M."/>
            <person name="Monod M."/>
            <person name="Shelest E."/>
            <person name="Barton R.C."/>
            <person name="Birch E."/>
            <person name="Brakhage A.A."/>
            <person name="Chen Z."/>
            <person name="Gurr S.J."/>
            <person name="Heiman D."/>
            <person name="Heitman J."/>
            <person name="Kosti I."/>
            <person name="Rossi A."/>
            <person name="Saif S."/>
            <person name="Samalova M."/>
            <person name="Saunders C.W."/>
            <person name="Shea T."/>
            <person name="Summerbell R.C."/>
            <person name="Xu J."/>
            <person name="Young S."/>
            <person name="Zeng Q."/>
            <person name="Birren B.W."/>
            <person name="Cuomo C.A."/>
            <person name="White T.C."/>
        </authorList>
    </citation>
    <scope>NUCLEOTIDE SEQUENCE [LARGE SCALE GENOMIC DNA]</scope>
    <source>
        <strain evidence="2">ATCC MYA-4607 / CBS 118892</strain>
    </source>
</reference>
<accession>F2SBN9</accession>
<evidence type="ECO:0000313" key="1">
    <source>
        <dbReference type="EMBL" id="EGD84219.2"/>
    </source>
</evidence>
<dbReference type="InParanoid" id="F2SBN9"/>